<accession>A0ABQ9EH29</accession>
<protein>
    <recommendedName>
        <fullName evidence="2">WWE domain-containing protein</fullName>
    </recommendedName>
</protein>
<gene>
    <name evidence="3" type="ORF">KUTeg_019593</name>
</gene>
<comment type="caution">
    <text evidence="3">The sequence shown here is derived from an EMBL/GenBank/DDBJ whole genome shotgun (WGS) entry which is preliminary data.</text>
</comment>
<keyword evidence="4" id="KW-1185">Reference proteome</keyword>
<reference evidence="3 4" key="1">
    <citation type="submission" date="2022-12" db="EMBL/GenBank/DDBJ databases">
        <title>Chromosome-level genome of Tegillarca granosa.</title>
        <authorList>
            <person name="Kim J."/>
        </authorList>
    </citation>
    <scope>NUCLEOTIDE SEQUENCE [LARGE SCALE GENOMIC DNA]</scope>
    <source>
        <strain evidence="3">Teg-2019</strain>
        <tissue evidence="3">Adductor muscle</tissue>
    </source>
</reference>
<evidence type="ECO:0000256" key="1">
    <source>
        <dbReference type="SAM" id="MobiDB-lite"/>
    </source>
</evidence>
<feature type="domain" description="WWE" evidence="2">
    <location>
        <begin position="64"/>
        <end position="140"/>
    </location>
</feature>
<dbReference type="Proteomes" id="UP001217089">
    <property type="component" value="Unassembled WGS sequence"/>
</dbReference>
<dbReference type="Gene3D" id="3.30.720.50">
    <property type="match status" value="2"/>
</dbReference>
<dbReference type="PROSITE" id="PS50918">
    <property type="entry name" value="WWE"/>
    <property type="match status" value="1"/>
</dbReference>
<evidence type="ECO:0000259" key="2">
    <source>
        <dbReference type="PROSITE" id="PS50918"/>
    </source>
</evidence>
<name>A0ABQ9EH29_TEGGR</name>
<dbReference type="EMBL" id="JARBDR010000917">
    <property type="protein sequence ID" value="KAJ8303197.1"/>
    <property type="molecule type" value="Genomic_DNA"/>
</dbReference>
<dbReference type="InterPro" id="IPR004170">
    <property type="entry name" value="WWE_dom"/>
</dbReference>
<evidence type="ECO:0000313" key="4">
    <source>
        <dbReference type="Proteomes" id="UP001217089"/>
    </source>
</evidence>
<feature type="region of interest" description="Disordered" evidence="1">
    <location>
        <begin position="1"/>
        <end position="24"/>
    </location>
</feature>
<dbReference type="InterPro" id="IPR037197">
    <property type="entry name" value="WWE_dom_sf"/>
</dbReference>
<dbReference type="Pfam" id="PF02825">
    <property type="entry name" value="WWE"/>
    <property type="match status" value="1"/>
</dbReference>
<proteinExistence type="predicted"/>
<dbReference type="SUPFAM" id="SSF117839">
    <property type="entry name" value="WWE domain"/>
    <property type="match status" value="1"/>
</dbReference>
<evidence type="ECO:0000313" key="3">
    <source>
        <dbReference type="EMBL" id="KAJ8303197.1"/>
    </source>
</evidence>
<sequence>MRRGRKATDDGSGDATPSKKSRTKIQIDGKDVRFEWEADGLVWTQYTDNLNESIIQAYLNKKKEFSFDVGTATLIIVFEKFDEKGGWNPYGIKASLDLENCYHGDDKTVDVEACHRSYTIDIGKMEQTNTVTKVIRKVARNVANGVAPTVQGTVTATTSNGASSSKKGKRCKSQR</sequence>
<organism evidence="3 4">
    <name type="scientific">Tegillarca granosa</name>
    <name type="common">Malaysian cockle</name>
    <name type="synonym">Anadara granosa</name>
    <dbReference type="NCBI Taxonomy" id="220873"/>
    <lineage>
        <taxon>Eukaryota</taxon>
        <taxon>Metazoa</taxon>
        <taxon>Spiralia</taxon>
        <taxon>Lophotrochozoa</taxon>
        <taxon>Mollusca</taxon>
        <taxon>Bivalvia</taxon>
        <taxon>Autobranchia</taxon>
        <taxon>Pteriomorphia</taxon>
        <taxon>Arcoida</taxon>
        <taxon>Arcoidea</taxon>
        <taxon>Arcidae</taxon>
        <taxon>Tegillarca</taxon>
    </lineage>
</organism>